<evidence type="ECO:0000256" key="1">
    <source>
        <dbReference type="ARBA" id="ARBA00004191"/>
    </source>
</evidence>
<comment type="caution">
    <text evidence="9">The sequence shown here is derived from an EMBL/GenBank/DDBJ whole genome shotgun (WGS) entry which is preliminary data.</text>
</comment>
<dbReference type="GO" id="GO:0030599">
    <property type="term" value="F:pectinesterase activity"/>
    <property type="evidence" value="ECO:0007669"/>
    <property type="project" value="InterPro"/>
</dbReference>
<dbReference type="GO" id="GO:0004857">
    <property type="term" value="F:enzyme inhibitor activity"/>
    <property type="evidence" value="ECO:0007669"/>
    <property type="project" value="InterPro"/>
</dbReference>
<dbReference type="Gene3D" id="2.160.20.10">
    <property type="entry name" value="Single-stranded right-handed beta-helix, Pectin lyase-like"/>
    <property type="match status" value="1"/>
</dbReference>
<evidence type="ECO:0000256" key="3">
    <source>
        <dbReference type="ARBA" id="ARBA00006027"/>
    </source>
</evidence>
<dbReference type="GO" id="GO:0045490">
    <property type="term" value="P:pectin catabolic process"/>
    <property type="evidence" value="ECO:0007669"/>
    <property type="project" value="UniProtKB-UniPathway"/>
</dbReference>
<dbReference type="CDD" id="cd15798">
    <property type="entry name" value="PMEI-like_3"/>
    <property type="match status" value="1"/>
</dbReference>
<evidence type="ECO:0000256" key="6">
    <source>
        <dbReference type="ARBA" id="ARBA00022801"/>
    </source>
</evidence>
<dbReference type="EMBL" id="RDQH01000330">
    <property type="protein sequence ID" value="RXI00672.1"/>
    <property type="molecule type" value="Genomic_DNA"/>
</dbReference>
<evidence type="ECO:0000256" key="4">
    <source>
        <dbReference type="ARBA" id="ARBA00007786"/>
    </source>
</evidence>
<dbReference type="InterPro" id="IPR035513">
    <property type="entry name" value="Invertase/methylesterase_inhib"/>
</dbReference>
<dbReference type="Pfam" id="PF04043">
    <property type="entry name" value="PMEI"/>
    <property type="match status" value="1"/>
</dbReference>
<keyword evidence="10" id="KW-1185">Reference proteome</keyword>
<comment type="subcellular location">
    <subcellularLocation>
        <location evidence="1">Secreted</location>
        <location evidence="1">Cell wall</location>
    </subcellularLocation>
</comment>
<accession>A0A498K5R6</accession>
<feature type="domain" description="Pectinesterase inhibitor" evidence="8">
    <location>
        <begin position="55"/>
        <end position="219"/>
    </location>
</feature>
<comment type="similarity">
    <text evidence="4">In the C-terminal section; belongs to the pectinesterase family.</text>
</comment>
<keyword evidence="6" id="KW-0378">Hydrolase</keyword>
<dbReference type="STRING" id="3750.A0A498K5R6"/>
<keyword evidence="7" id="KW-0063">Aspartyl esterase</keyword>
<dbReference type="InterPro" id="IPR006501">
    <property type="entry name" value="Pectinesterase_inhib_dom"/>
</dbReference>
<organism evidence="9 10">
    <name type="scientific">Malus domestica</name>
    <name type="common">Apple</name>
    <name type="synonym">Pyrus malus</name>
    <dbReference type="NCBI Taxonomy" id="3750"/>
    <lineage>
        <taxon>Eukaryota</taxon>
        <taxon>Viridiplantae</taxon>
        <taxon>Streptophyta</taxon>
        <taxon>Embryophyta</taxon>
        <taxon>Tracheophyta</taxon>
        <taxon>Spermatophyta</taxon>
        <taxon>Magnoliopsida</taxon>
        <taxon>eudicotyledons</taxon>
        <taxon>Gunneridae</taxon>
        <taxon>Pentapetalae</taxon>
        <taxon>rosids</taxon>
        <taxon>fabids</taxon>
        <taxon>Rosales</taxon>
        <taxon>Rosaceae</taxon>
        <taxon>Amygdaloideae</taxon>
        <taxon>Maleae</taxon>
        <taxon>Malus</taxon>
    </lineage>
</organism>
<dbReference type="SMART" id="SM00856">
    <property type="entry name" value="PMEI"/>
    <property type="match status" value="1"/>
</dbReference>
<dbReference type="SUPFAM" id="SSF51126">
    <property type="entry name" value="Pectin lyase-like"/>
    <property type="match status" value="1"/>
</dbReference>
<comment type="similarity">
    <text evidence="3">In the N-terminal section; belongs to the PMEI family.</text>
</comment>
<dbReference type="GO" id="GO:0042545">
    <property type="term" value="P:cell wall modification"/>
    <property type="evidence" value="ECO:0007669"/>
    <property type="project" value="InterPro"/>
</dbReference>
<dbReference type="Gene3D" id="1.20.140.40">
    <property type="entry name" value="Invertase/pectin methylesterase inhibitor family protein"/>
    <property type="match status" value="1"/>
</dbReference>
<dbReference type="Proteomes" id="UP000290289">
    <property type="component" value="Chromosome 4"/>
</dbReference>
<evidence type="ECO:0000256" key="2">
    <source>
        <dbReference type="ARBA" id="ARBA00005184"/>
    </source>
</evidence>
<dbReference type="SUPFAM" id="SSF101148">
    <property type="entry name" value="Plant invertase/pectin methylesterase inhibitor"/>
    <property type="match status" value="1"/>
</dbReference>
<name>A0A498K5R6_MALDO</name>
<proteinExistence type="inferred from homology"/>
<dbReference type="InterPro" id="IPR000070">
    <property type="entry name" value="Pectinesterase_cat"/>
</dbReference>
<dbReference type="Pfam" id="PF01095">
    <property type="entry name" value="Pectinesterase"/>
    <property type="match status" value="1"/>
</dbReference>
<keyword evidence="5" id="KW-0134">Cell wall</keyword>
<dbReference type="AlphaFoldDB" id="A0A498K5R6"/>
<gene>
    <name evidence="9" type="ORF">DVH24_000906</name>
</gene>
<keyword evidence="5" id="KW-0964">Secreted</keyword>
<comment type="pathway">
    <text evidence="2">Glycan metabolism; pectin degradation; 2-dehydro-3-deoxy-D-gluconate from pectin: step 1/5.</text>
</comment>
<evidence type="ECO:0000313" key="9">
    <source>
        <dbReference type="EMBL" id="RXI00672.1"/>
    </source>
</evidence>
<dbReference type="UniPathway" id="UPA00545">
    <property type="reaction ID" value="UER00823"/>
</dbReference>
<evidence type="ECO:0000313" key="10">
    <source>
        <dbReference type="Proteomes" id="UP000290289"/>
    </source>
</evidence>
<evidence type="ECO:0000259" key="8">
    <source>
        <dbReference type="SMART" id="SM00856"/>
    </source>
</evidence>
<protein>
    <recommendedName>
        <fullName evidence="8">Pectinesterase inhibitor domain-containing protein</fullName>
    </recommendedName>
</protein>
<evidence type="ECO:0000256" key="7">
    <source>
        <dbReference type="ARBA" id="ARBA00023085"/>
    </source>
</evidence>
<dbReference type="NCBIfam" id="TIGR01614">
    <property type="entry name" value="PME_inhib"/>
    <property type="match status" value="1"/>
</dbReference>
<dbReference type="PANTHER" id="PTHR31707">
    <property type="entry name" value="PECTINESTERASE"/>
    <property type="match status" value="1"/>
</dbReference>
<reference evidence="9 10" key="1">
    <citation type="submission" date="2018-10" db="EMBL/GenBank/DDBJ databases">
        <title>A high-quality apple genome assembly.</title>
        <authorList>
            <person name="Hu J."/>
        </authorList>
    </citation>
    <scope>NUCLEOTIDE SEQUENCE [LARGE SCALE GENOMIC DNA]</scope>
    <source>
        <strain evidence="10">cv. HFTH1</strain>
        <tissue evidence="9">Young leaf</tissue>
    </source>
</reference>
<evidence type="ECO:0000256" key="5">
    <source>
        <dbReference type="ARBA" id="ARBA00022512"/>
    </source>
</evidence>
<dbReference type="InterPro" id="IPR011050">
    <property type="entry name" value="Pectin_lyase_fold/virulence"/>
</dbReference>
<dbReference type="InterPro" id="IPR012334">
    <property type="entry name" value="Pectin_lyas_fold"/>
</dbReference>
<sequence length="366" mass="39441">MFTILSSSNGEDRSKTHTFFLTMSLIIEISLLSAEANQASSPSHFSKFSRVGPSKVANNIVSFCKHTPHQAACESIFISKTSNSTTITKPPPQTLEGLFVHSVDFSIIKARLASALTYNLTISHRQTSHQTHSLGGINDCLELLEDSIDLLDNVILKYDSTKSAYGHTDDDIQSWLSAALTNQETCLDSLESDKSVVDKGAMETSAQNMNQFISNSLSLFMLTSRSPKQAQNKNPSNIVGGRRLLSDDFPSWVSGAERKLLEASVGDLEAHTVVALDGSGTHKSIGEALGLVASLAESGGGGRSVIHVKAGTYHEYIKIPTKQKNVMLIGDGLGTTIIVGDRNSDDGWTTFQSATVGKNISNFPLF</sequence>